<dbReference type="EMBL" id="BMAT01004201">
    <property type="protein sequence ID" value="GFR70275.1"/>
    <property type="molecule type" value="Genomic_DNA"/>
</dbReference>
<evidence type="ECO:0000313" key="2">
    <source>
        <dbReference type="Proteomes" id="UP000762676"/>
    </source>
</evidence>
<accession>A0AAV4FBG0</accession>
<sequence length="92" mass="10659">MVVQYKKLDSQPRYLGFESNFSRLAFGSEKARSTIFSPYPARCQMSTRIWAVEDTRLPNRDIWGSSPILADWHLVRKRLVALFSRLTLPGVK</sequence>
<dbReference type="AlphaFoldDB" id="A0AAV4FBG0"/>
<evidence type="ECO:0000313" key="1">
    <source>
        <dbReference type="EMBL" id="GFR70275.1"/>
    </source>
</evidence>
<gene>
    <name evidence="1" type="ORF">ElyMa_002068900</name>
</gene>
<protein>
    <submittedName>
        <fullName evidence="1">Uncharacterized protein</fullName>
    </submittedName>
</protein>
<comment type="caution">
    <text evidence="1">The sequence shown here is derived from an EMBL/GenBank/DDBJ whole genome shotgun (WGS) entry which is preliminary data.</text>
</comment>
<dbReference type="Proteomes" id="UP000762676">
    <property type="component" value="Unassembled WGS sequence"/>
</dbReference>
<reference evidence="1 2" key="1">
    <citation type="journal article" date="2021" name="Elife">
        <title>Chloroplast acquisition without the gene transfer in kleptoplastic sea slugs, Plakobranchus ocellatus.</title>
        <authorList>
            <person name="Maeda T."/>
            <person name="Takahashi S."/>
            <person name="Yoshida T."/>
            <person name="Shimamura S."/>
            <person name="Takaki Y."/>
            <person name="Nagai Y."/>
            <person name="Toyoda A."/>
            <person name="Suzuki Y."/>
            <person name="Arimoto A."/>
            <person name="Ishii H."/>
            <person name="Satoh N."/>
            <person name="Nishiyama T."/>
            <person name="Hasebe M."/>
            <person name="Maruyama T."/>
            <person name="Minagawa J."/>
            <person name="Obokata J."/>
            <person name="Shigenobu S."/>
        </authorList>
    </citation>
    <scope>NUCLEOTIDE SEQUENCE [LARGE SCALE GENOMIC DNA]</scope>
</reference>
<name>A0AAV4FBG0_9GAST</name>
<proteinExistence type="predicted"/>
<keyword evidence="2" id="KW-1185">Reference proteome</keyword>
<organism evidence="1 2">
    <name type="scientific">Elysia marginata</name>
    <dbReference type="NCBI Taxonomy" id="1093978"/>
    <lineage>
        <taxon>Eukaryota</taxon>
        <taxon>Metazoa</taxon>
        <taxon>Spiralia</taxon>
        <taxon>Lophotrochozoa</taxon>
        <taxon>Mollusca</taxon>
        <taxon>Gastropoda</taxon>
        <taxon>Heterobranchia</taxon>
        <taxon>Euthyneura</taxon>
        <taxon>Panpulmonata</taxon>
        <taxon>Sacoglossa</taxon>
        <taxon>Placobranchoidea</taxon>
        <taxon>Plakobranchidae</taxon>
        <taxon>Elysia</taxon>
    </lineage>
</organism>